<evidence type="ECO:0000313" key="11">
    <source>
        <dbReference type="Proteomes" id="UP000243739"/>
    </source>
</evidence>
<dbReference type="GO" id="GO:0005737">
    <property type="term" value="C:cytoplasm"/>
    <property type="evidence" value="ECO:0007669"/>
    <property type="project" value="UniProtKB-SubCell"/>
</dbReference>
<evidence type="ECO:0000256" key="4">
    <source>
        <dbReference type="ARBA" id="ARBA00022741"/>
    </source>
</evidence>
<evidence type="ECO:0000256" key="6">
    <source>
        <dbReference type="ARBA" id="ARBA00022927"/>
    </source>
</evidence>
<evidence type="ECO:0000256" key="8">
    <source>
        <dbReference type="ARBA" id="ARBA00023065"/>
    </source>
</evidence>
<reference evidence="10 11" key="1">
    <citation type="submission" date="2016-09" db="EMBL/GenBank/DDBJ databases">
        <title>Draft genome sequence for the type strain of Vulcanibacillus modesticaldus BR, a strictly anaerobic, moderately thermophilic, and nitrate-reducing bacterium from deep sea-hydrothermal vents of the Mid-Atlantic Ridge.</title>
        <authorList>
            <person name="Abin C.A."/>
            <person name="Hollibaugh J.T."/>
        </authorList>
    </citation>
    <scope>NUCLEOTIDE SEQUENCE [LARGE SCALE GENOMIC DNA]</scope>
    <source>
        <strain evidence="10 11">BR</strain>
    </source>
</reference>
<accession>A0A1D2YXG8</accession>
<dbReference type="Pfam" id="PF18269">
    <property type="entry name" value="T3SS_ATPase_C"/>
    <property type="match status" value="1"/>
</dbReference>
<dbReference type="RefSeq" id="WP_069655715.1">
    <property type="nucleotide sequence ID" value="NZ_MIJF01000001.1"/>
</dbReference>
<dbReference type="GO" id="GO:0046933">
    <property type="term" value="F:proton-transporting ATP synthase activity, rotational mechanism"/>
    <property type="evidence" value="ECO:0007669"/>
    <property type="project" value="TreeGrafter"/>
</dbReference>
<dbReference type="GO" id="GO:0071973">
    <property type="term" value="P:bacterial-type flagellum-dependent cell motility"/>
    <property type="evidence" value="ECO:0007669"/>
    <property type="project" value="InterPro"/>
</dbReference>
<dbReference type="EMBL" id="MIJF01000001">
    <property type="protein sequence ID" value="OEG00402.1"/>
    <property type="molecule type" value="Genomic_DNA"/>
</dbReference>
<evidence type="ECO:0000256" key="2">
    <source>
        <dbReference type="ARBA" id="ARBA00022448"/>
    </source>
</evidence>
<dbReference type="AlphaFoldDB" id="A0A1D2YXG8"/>
<dbReference type="PANTHER" id="PTHR15184:SF9">
    <property type="entry name" value="SPI-1 TYPE 3 SECRETION SYSTEM ATPASE"/>
    <property type="match status" value="1"/>
</dbReference>
<comment type="subcellular location">
    <subcellularLocation>
        <location evidence="1">Cytoplasm</location>
    </subcellularLocation>
</comment>
<dbReference type="SUPFAM" id="SSF52540">
    <property type="entry name" value="P-loop containing nucleoside triphosphate hydrolases"/>
    <property type="match status" value="1"/>
</dbReference>
<keyword evidence="10" id="KW-0282">Flagellum</keyword>
<dbReference type="GO" id="GO:0044780">
    <property type="term" value="P:bacterial-type flagellum assembly"/>
    <property type="evidence" value="ECO:0007669"/>
    <property type="project" value="InterPro"/>
</dbReference>
<keyword evidence="6" id="KW-0653">Protein transport</keyword>
<dbReference type="GO" id="GO:0005524">
    <property type="term" value="F:ATP binding"/>
    <property type="evidence" value="ECO:0007669"/>
    <property type="project" value="UniProtKB-KW"/>
</dbReference>
<evidence type="ECO:0000256" key="1">
    <source>
        <dbReference type="ARBA" id="ARBA00004496"/>
    </source>
</evidence>
<keyword evidence="10" id="KW-0969">Cilium</keyword>
<dbReference type="Pfam" id="PF02874">
    <property type="entry name" value="ATP-synt_ab_N"/>
    <property type="match status" value="1"/>
</dbReference>
<keyword evidence="3" id="KW-0963">Cytoplasm</keyword>
<dbReference type="GO" id="GO:0030257">
    <property type="term" value="C:type III protein secretion system complex"/>
    <property type="evidence" value="ECO:0007669"/>
    <property type="project" value="InterPro"/>
</dbReference>
<dbReference type="InterPro" id="IPR003593">
    <property type="entry name" value="AAA+_ATPase"/>
</dbReference>
<dbReference type="InterPro" id="IPR050053">
    <property type="entry name" value="ATPase_alpha/beta_chains"/>
</dbReference>
<comment type="caution">
    <text evidence="10">The sequence shown here is derived from an EMBL/GenBank/DDBJ whole genome shotgun (WGS) entry which is preliminary data.</text>
</comment>
<protein>
    <submittedName>
        <fullName evidence="10">Flagellar protein export ATPase FliI</fullName>
    </submittedName>
</protein>
<keyword evidence="2" id="KW-0813">Transport</keyword>
<dbReference type="InterPro" id="IPR027417">
    <property type="entry name" value="P-loop_NTPase"/>
</dbReference>
<dbReference type="GO" id="GO:0016887">
    <property type="term" value="F:ATP hydrolysis activity"/>
    <property type="evidence" value="ECO:0007669"/>
    <property type="project" value="InterPro"/>
</dbReference>
<sequence length="442" mass="48095">MNTTIDIQKYKEVIRNSNPIRIYGMVTQVIGLTVESLGPDSKIGDLCFIYPANGKQPVKAEVVGFKNNRVLLMPLGELGAIGPGCDVINTGSSLKIKVGLPLLGRVLNGLGEPLDGEKLPPGLAYYPTNQLPPNPLTRPRISDPIHLGIRTIDTLLTIGKGQRLGIFAGSGVGKSTLLGMIARNTSADVNVIALIGERGREVREFLERDLGEEGLKKSVVVVATSDQPALVRIKGSIIATSIAEYFRDQGLSVNLMMDSLTRFAMAQREIGLAIGEPPATKGYTPSVFAELPKLLERSGTNQYGSITALYTVLVDSDDMNEPIADAVRGILDGHIILDRKIAQKGHYLAIDVLQSVSRVMKDIVSKEHINAAETLKKLLAAYKDAEDLINIGAYKRGSNALIDKAVEYYPLILEFTRQDIDETTNFDESIKQLIDTFKEINV</sequence>
<dbReference type="PANTHER" id="PTHR15184">
    <property type="entry name" value="ATP SYNTHASE"/>
    <property type="match status" value="1"/>
</dbReference>
<dbReference type="OrthoDB" id="9803053at2"/>
<dbReference type="Proteomes" id="UP000243739">
    <property type="component" value="Unassembled WGS sequence"/>
</dbReference>
<dbReference type="InterPro" id="IPR004100">
    <property type="entry name" value="ATPase_F1/V1/A1_a/bsu_N"/>
</dbReference>
<organism evidence="10 11">
    <name type="scientific">Vulcanibacillus modesticaldus</name>
    <dbReference type="NCBI Taxonomy" id="337097"/>
    <lineage>
        <taxon>Bacteria</taxon>
        <taxon>Bacillati</taxon>
        <taxon>Bacillota</taxon>
        <taxon>Bacilli</taxon>
        <taxon>Bacillales</taxon>
        <taxon>Bacillaceae</taxon>
        <taxon>Vulcanibacillus</taxon>
    </lineage>
</organism>
<dbReference type="CDD" id="cd01136">
    <property type="entry name" value="ATPase_flagellum-secretory_path_III"/>
    <property type="match status" value="1"/>
</dbReference>
<dbReference type="InterPro" id="IPR022425">
    <property type="entry name" value="FliI_clade2"/>
</dbReference>
<evidence type="ECO:0000256" key="5">
    <source>
        <dbReference type="ARBA" id="ARBA00022840"/>
    </source>
</evidence>
<dbReference type="NCBIfam" id="TIGR03497">
    <property type="entry name" value="FliI_clade2"/>
    <property type="match status" value="1"/>
</dbReference>
<keyword evidence="8" id="KW-0406">Ion transport</keyword>
<keyword evidence="11" id="KW-1185">Reference proteome</keyword>
<evidence type="ECO:0000256" key="7">
    <source>
        <dbReference type="ARBA" id="ARBA00022967"/>
    </source>
</evidence>
<dbReference type="GO" id="GO:0030254">
    <property type="term" value="P:protein secretion by the type III secretion system"/>
    <property type="evidence" value="ECO:0007669"/>
    <property type="project" value="InterPro"/>
</dbReference>
<gene>
    <name evidence="10" type="ORF">BHF71_00390</name>
</gene>
<dbReference type="CDD" id="cd18117">
    <property type="entry name" value="ATP-synt_flagellum-secretory_path_III_N"/>
    <property type="match status" value="1"/>
</dbReference>
<dbReference type="Gene3D" id="3.40.50.12240">
    <property type="match status" value="1"/>
</dbReference>
<dbReference type="STRING" id="337097.BHF71_00390"/>
<dbReference type="InterPro" id="IPR005714">
    <property type="entry name" value="ATPase_T3SS_FliI/YscN"/>
</dbReference>
<evidence type="ECO:0000313" key="10">
    <source>
        <dbReference type="EMBL" id="OEG00402.1"/>
    </source>
</evidence>
<dbReference type="FunFam" id="3.40.50.12240:FF:000002">
    <property type="entry name" value="Flagellum-specific ATP synthase FliI"/>
    <property type="match status" value="1"/>
</dbReference>
<dbReference type="NCBIfam" id="TIGR01026">
    <property type="entry name" value="fliI_yscN"/>
    <property type="match status" value="1"/>
</dbReference>
<evidence type="ECO:0000256" key="3">
    <source>
        <dbReference type="ARBA" id="ARBA00022490"/>
    </source>
</evidence>
<keyword evidence="4" id="KW-0547">Nucleotide-binding</keyword>
<name>A0A1D2YXG8_9BACI</name>
<dbReference type="InterPro" id="IPR000194">
    <property type="entry name" value="ATPase_F1/V1/A1_a/bsu_nucl-bd"/>
</dbReference>
<keyword evidence="10" id="KW-0966">Cell projection</keyword>
<dbReference type="InterPro" id="IPR040627">
    <property type="entry name" value="T3SS_ATPase_C"/>
</dbReference>
<keyword evidence="7" id="KW-1278">Translocase</keyword>
<keyword evidence="5" id="KW-0067">ATP-binding</keyword>
<feature type="domain" description="AAA+ ATPase" evidence="9">
    <location>
        <begin position="160"/>
        <end position="342"/>
    </location>
</feature>
<dbReference type="SMART" id="SM00382">
    <property type="entry name" value="AAA"/>
    <property type="match status" value="1"/>
</dbReference>
<proteinExistence type="predicted"/>
<evidence type="ECO:0000259" key="9">
    <source>
        <dbReference type="SMART" id="SM00382"/>
    </source>
</evidence>
<dbReference type="Pfam" id="PF00006">
    <property type="entry name" value="ATP-synt_ab"/>
    <property type="match status" value="1"/>
</dbReference>